<evidence type="ECO:0000313" key="3">
    <source>
        <dbReference type="Proteomes" id="UP000007431"/>
    </source>
</evidence>
<dbReference type="Proteomes" id="UP000007431">
    <property type="component" value="Unassembled WGS sequence"/>
</dbReference>
<feature type="compositionally biased region" description="Polar residues" evidence="1">
    <location>
        <begin position="44"/>
        <end position="70"/>
    </location>
</feature>
<feature type="non-terminal residue" evidence="2">
    <location>
        <position position="307"/>
    </location>
</feature>
<sequence>MQHTLTATYVALLPSTRSTAIYNILDELKIITSTQACSEDDSDASSTLNDPENKTTSLFSTDSTDNSRAQDQLIAHSKSRKTERGRRARAPSDKLESNEAPPQQSRANDDAREFKTTSRRSARLPKRIATSPTPIRRSRPDLISPTPTLFIPPQPGQSPAHRAILSPTRRPRAQRATSELNASLPTQDDTPRARTSASRARLIPILPGSAHGAIIRRRAFNLRRAYRVALDATPSLSATSGHAGTCRGKSAMCTLAPSPRLASGPFPDLPLGSSSPKHGRGREGEEGGGEGGRGGRRRGEGYLPEPK</sequence>
<name>D8QMF5_SCHCM</name>
<organism evidence="3">
    <name type="scientific">Schizophyllum commune (strain H4-8 / FGSC 9210)</name>
    <name type="common">Split gill fungus</name>
    <dbReference type="NCBI Taxonomy" id="578458"/>
    <lineage>
        <taxon>Eukaryota</taxon>
        <taxon>Fungi</taxon>
        <taxon>Dikarya</taxon>
        <taxon>Basidiomycota</taxon>
        <taxon>Agaricomycotina</taxon>
        <taxon>Agaricomycetes</taxon>
        <taxon>Agaricomycetidae</taxon>
        <taxon>Agaricales</taxon>
        <taxon>Schizophyllaceae</taxon>
        <taxon>Schizophyllum</taxon>
    </lineage>
</organism>
<feature type="compositionally biased region" description="Basic residues" evidence="1">
    <location>
        <begin position="77"/>
        <end position="89"/>
    </location>
</feature>
<dbReference type="InParanoid" id="D8QMF5"/>
<dbReference type="AlphaFoldDB" id="D8QMF5"/>
<reference evidence="2 3" key="1">
    <citation type="journal article" date="2010" name="Nat. Biotechnol.">
        <title>Genome sequence of the model mushroom Schizophyllum commune.</title>
        <authorList>
            <person name="Ohm R.A."/>
            <person name="de Jong J.F."/>
            <person name="Lugones L.G."/>
            <person name="Aerts A."/>
            <person name="Kothe E."/>
            <person name="Stajich J.E."/>
            <person name="de Vries R.P."/>
            <person name="Record E."/>
            <person name="Levasseur A."/>
            <person name="Baker S.E."/>
            <person name="Bartholomew K.A."/>
            <person name="Coutinho P.M."/>
            <person name="Erdmann S."/>
            <person name="Fowler T.J."/>
            <person name="Gathman A.C."/>
            <person name="Lombard V."/>
            <person name="Henrissat B."/>
            <person name="Knabe N."/>
            <person name="Kuees U."/>
            <person name="Lilly W.W."/>
            <person name="Lindquist E."/>
            <person name="Lucas S."/>
            <person name="Magnuson J.K."/>
            <person name="Piumi F."/>
            <person name="Raudaskoski M."/>
            <person name="Salamov A."/>
            <person name="Schmutz J."/>
            <person name="Schwarze F.W.M.R."/>
            <person name="vanKuyk P.A."/>
            <person name="Horton J.S."/>
            <person name="Grigoriev I.V."/>
            <person name="Woesten H.A.B."/>
        </authorList>
    </citation>
    <scope>NUCLEOTIDE SEQUENCE [LARGE SCALE GENOMIC DNA]</scope>
    <source>
        <strain evidence="3">H4-8 / FGSC 9210</strain>
    </source>
</reference>
<feature type="region of interest" description="Disordered" evidence="1">
    <location>
        <begin position="257"/>
        <end position="307"/>
    </location>
</feature>
<proteinExistence type="predicted"/>
<feature type="compositionally biased region" description="Basic and acidic residues" evidence="1">
    <location>
        <begin position="107"/>
        <end position="116"/>
    </location>
</feature>
<dbReference type="HOGENOM" id="CLU_906601_0_0_1"/>
<accession>D8QMF5</accession>
<dbReference type="EMBL" id="GL377326">
    <property type="protein sequence ID" value="EFI90970.1"/>
    <property type="molecule type" value="Genomic_DNA"/>
</dbReference>
<protein>
    <submittedName>
        <fullName evidence="2">Uncharacterized protein</fullName>
    </submittedName>
</protein>
<evidence type="ECO:0000256" key="1">
    <source>
        <dbReference type="SAM" id="MobiDB-lite"/>
    </source>
</evidence>
<keyword evidence="3" id="KW-1185">Reference proteome</keyword>
<feature type="compositionally biased region" description="Polar residues" evidence="1">
    <location>
        <begin position="175"/>
        <end position="188"/>
    </location>
</feature>
<gene>
    <name evidence="2" type="ORF">SCHCODRAFT_115028</name>
</gene>
<feature type="region of interest" description="Disordered" evidence="1">
    <location>
        <begin position="39"/>
        <end position="197"/>
    </location>
</feature>
<evidence type="ECO:0000313" key="2">
    <source>
        <dbReference type="EMBL" id="EFI90970.1"/>
    </source>
</evidence>
<feature type="compositionally biased region" description="Basic residues" evidence="1">
    <location>
        <begin position="117"/>
        <end position="126"/>
    </location>
</feature>